<accession>A0AAV2GPQ7</accession>
<sequence length="81" mass="9112">MLTEGIKTSIDWKKEVEMGQLWWRRVLPLEKRIRRSSSIAQKMGAKVKKALKTKLKKVAAASHAAEKKEAAAADYLVGFLS</sequence>
<proteinExistence type="predicted"/>
<gene>
    <name evidence="1" type="ORF">LTRI10_LOCUS51129</name>
</gene>
<evidence type="ECO:0000313" key="1">
    <source>
        <dbReference type="EMBL" id="CAL1411793.1"/>
    </source>
</evidence>
<evidence type="ECO:0000313" key="2">
    <source>
        <dbReference type="Proteomes" id="UP001497516"/>
    </source>
</evidence>
<organism evidence="1 2">
    <name type="scientific">Linum trigynum</name>
    <dbReference type="NCBI Taxonomy" id="586398"/>
    <lineage>
        <taxon>Eukaryota</taxon>
        <taxon>Viridiplantae</taxon>
        <taxon>Streptophyta</taxon>
        <taxon>Embryophyta</taxon>
        <taxon>Tracheophyta</taxon>
        <taxon>Spermatophyta</taxon>
        <taxon>Magnoliopsida</taxon>
        <taxon>eudicotyledons</taxon>
        <taxon>Gunneridae</taxon>
        <taxon>Pentapetalae</taxon>
        <taxon>rosids</taxon>
        <taxon>fabids</taxon>
        <taxon>Malpighiales</taxon>
        <taxon>Linaceae</taxon>
        <taxon>Linum</taxon>
    </lineage>
</organism>
<keyword evidence="2" id="KW-1185">Reference proteome</keyword>
<reference evidence="1 2" key="1">
    <citation type="submission" date="2024-04" db="EMBL/GenBank/DDBJ databases">
        <authorList>
            <person name="Fracassetti M."/>
        </authorList>
    </citation>
    <scope>NUCLEOTIDE SEQUENCE [LARGE SCALE GENOMIC DNA]</scope>
</reference>
<dbReference type="EMBL" id="OZ034822">
    <property type="protein sequence ID" value="CAL1411793.1"/>
    <property type="molecule type" value="Genomic_DNA"/>
</dbReference>
<name>A0AAV2GPQ7_9ROSI</name>
<dbReference type="AlphaFoldDB" id="A0AAV2GPQ7"/>
<protein>
    <submittedName>
        <fullName evidence="1">Uncharacterized protein</fullName>
    </submittedName>
</protein>
<dbReference type="Proteomes" id="UP001497516">
    <property type="component" value="Chromosome 9"/>
</dbReference>